<dbReference type="RefSeq" id="WP_051187852.1">
    <property type="nucleotide sequence ID" value="NZ_QJKF01000008.1"/>
</dbReference>
<comment type="caution">
    <text evidence="5">The sequence shown here is derived from an EMBL/GenBank/DDBJ whole genome shotgun (WGS) entry which is preliminary data.</text>
</comment>
<gene>
    <name evidence="5" type="ORF">DFR70_108338</name>
</gene>
<dbReference type="InterPro" id="IPR051052">
    <property type="entry name" value="Diverse_substrate_MTase"/>
</dbReference>
<dbReference type="CDD" id="cd02440">
    <property type="entry name" value="AdoMet_MTases"/>
    <property type="match status" value="1"/>
</dbReference>
<dbReference type="PANTHER" id="PTHR44942:SF4">
    <property type="entry name" value="METHYLTRANSFERASE TYPE 11 DOMAIN-CONTAINING PROTEIN"/>
    <property type="match status" value="1"/>
</dbReference>
<organism evidence="5 6">
    <name type="scientific">Nocardia tenerifensis</name>
    <dbReference type="NCBI Taxonomy" id="228006"/>
    <lineage>
        <taxon>Bacteria</taxon>
        <taxon>Bacillati</taxon>
        <taxon>Actinomycetota</taxon>
        <taxon>Actinomycetes</taxon>
        <taxon>Mycobacteriales</taxon>
        <taxon>Nocardiaceae</taxon>
        <taxon>Nocardia</taxon>
    </lineage>
</organism>
<dbReference type="OrthoDB" id="9805171at2"/>
<sequence>MLDYNSESADYDRTRGGVPRAQAAASALDQLLPARSVILDLATGTGIVAAQLEALGHRVIGFDTSVGMLAHAAGRLPGRVMRADAAALPVTDGSVDVVTAIWLLHLLTDAEPVLTEVARVLRPGGLFLTTVDKHAASHAPQGMSEDSPRADGCARLTAVGARHHLHLAAATSFVGYGQARSGGAEPRYPILGFRLQAGSSG</sequence>
<dbReference type="GO" id="GO:0032259">
    <property type="term" value="P:methylation"/>
    <property type="evidence" value="ECO:0007669"/>
    <property type="project" value="UniProtKB-KW"/>
</dbReference>
<dbReference type="SUPFAM" id="SSF53335">
    <property type="entry name" value="S-adenosyl-L-methionine-dependent methyltransferases"/>
    <property type="match status" value="1"/>
</dbReference>
<dbReference type="PANTHER" id="PTHR44942">
    <property type="entry name" value="METHYLTRANSF_11 DOMAIN-CONTAINING PROTEIN"/>
    <property type="match status" value="1"/>
</dbReference>
<keyword evidence="2 5" id="KW-0489">Methyltransferase</keyword>
<dbReference type="EMBL" id="QJKF01000008">
    <property type="protein sequence ID" value="PXX61780.1"/>
    <property type="molecule type" value="Genomic_DNA"/>
</dbReference>
<accession>A0A318JWX1</accession>
<protein>
    <submittedName>
        <fullName evidence="5">Methyltransferase family protein</fullName>
    </submittedName>
</protein>
<evidence type="ECO:0000256" key="3">
    <source>
        <dbReference type="ARBA" id="ARBA00022679"/>
    </source>
</evidence>
<dbReference type="AlphaFoldDB" id="A0A318JWX1"/>
<evidence type="ECO:0000313" key="5">
    <source>
        <dbReference type="EMBL" id="PXX61780.1"/>
    </source>
</evidence>
<dbReference type="Gene3D" id="3.40.50.150">
    <property type="entry name" value="Vaccinia Virus protein VP39"/>
    <property type="match status" value="1"/>
</dbReference>
<comment type="similarity">
    <text evidence="1">Belongs to the methyltransferase superfamily.</text>
</comment>
<name>A0A318JWX1_9NOCA</name>
<keyword evidence="6" id="KW-1185">Reference proteome</keyword>
<dbReference type="InterPro" id="IPR029063">
    <property type="entry name" value="SAM-dependent_MTases_sf"/>
</dbReference>
<keyword evidence="3 5" id="KW-0808">Transferase</keyword>
<dbReference type="GO" id="GO:0008757">
    <property type="term" value="F:S-adenosylmethionine-dependent methyltransferase activity"/>
    <property type="evidence" value="ECO:0007669"/>
    <property type="project" value="InterPro"/>
</dbReference>
<evidence type="ECO:0000313" key="6">
    <source>
        <dbReference type="Proteomes" id="UP000247569"/>
    </source>
</evidence>
<reference evidence="5 6" key="1">
    <citation type="submission" date="2018-05" db="EMBL/GenBank/DDBJ databases">
        <title>Genomic Encyclopedia of Type Strains, Phase IV (KMG-IV): sequencing the most valuable type-strain genomes for metagenomic binning, comparative biology and taxonomic classification.</title>
        <authorList>
            <person name="Goeker M."/>
        </authorList>
    </citation>
    <scope>NUCLEOTIDE SEQUENCE [LARGE SCALE GENOMIC DNA]</scope>
    <source>
        <strain evidence="5 6">DSM 44704</strain>
    </source>
</reference>
<feature type="domain" description="Methyltransferase type 11" evidence="4">
    <location>
        <begin position="39"/>
        <end position="128"/>
    </location>
</feature>
<evidence type="ECO:0000256" key="2">
    <source>
        <dbReference type="ARBA" id="ARBA00022603"/>
    </source>
</evidence>
<dbReference type="Pfam" id="PF08241">
    <property type="entry name" value="Methyltransf_11"/>
    <property type="match status" value="1"/>
</dbReference>
<evidence type="ECO:0000259" key="4">
    <source>
        <dbReference type="Pfam" id="PF08241"/>
    </source>
</evidence>
<evidence type="ECO:0000256" key="1">
    <source>
        <dbReference type="ARBA" id="ARBA00008361"/>
    </source>
</evidence>
<dbReference type="Proteomes" id="UP000247569">
    <property type="component" value="Unassembled WGS sequence"/>
</dbReference>
<proteinExistence type="inferred from homology"/>
<dbReference type="InterPro" id="IPR013216">
    <property type="entry name" value="Methyltransf_11"/>
</dbReference>